<dbReference type="EMBL" id="JBHRUH010000012">
    <property type="protein sequence ID" value="MFC3291755.1"/>
    <property type="molecule type" value="Genomic_DNA"/>
</dbReference>
<dbReference type="InterPro" id="IPR023614">
    <property type="entry name" value="Porin_dom_sf"/>
</dbReference>
<keyword evidence="3" id="KW-0813">Transport</keyword>
<dbReference type="InterPro" id="IPR002299">
    <property type="entry name" value="Porin_Neis"/>
</dbReference>
<dbReference type="Proteomes" id="UP001595640">
    <property type="component" value="Unassembled WGS sequence"/>
</dbReference>
<dbReference type="SUPFAM" id="SSF56935">
    <property type="entry name" value="Porins"/>
    <property type="match status" value="1"/>
</dbReference>
<feature type="domain" description="Porin" evidence="13">
    <location>
        <begin position="8"/>
        <end position="385"/>
    </location>
</feature>
<evidence type="ECO:0000259" key="13">
    <source>
        <dbReference type="Pfam" id="PF13609"/>
    </source>
</evidence>
<comment type="caution">
    <text evidence="14">The sequence shown here is derived from an EMBL/GenBank/DDBJ whole genome shotgun (WGS) entry which is preliminary data.</text>
</comment>
<dbReference type="PANTHER" id="PTHR34501">
    <property type="entry name" value="PROTEIN YDDL-RELATED"/>
    <property type="match status" value="1"/>
</dbReference>
<evidence type="ECO:0000313" key="15">
    <source>
        <dbReference type="Proteomes" id="UP001595640"/>
    </source>
</evidence>
<dbReference type="Pfam" id="PF13609">
    <property type="entry name" value="Porin_4"/>
    <property type="match status" value="1"/>
</dbReference>
<evidence type="ECO:0000256" key="8">
    <source>
        <dbReference type="ARBA" id="ARBA00023114"/>
    </source>
</evidence>
<keyword evidence="7" id="KW-0406">Ion transport</keyword>
<feature type="signal peptide" evidence="12">
    <location>
        <begin position="1"/>
        <end position="22"/>
    </location>
</feature>
<proteinExistence type="predicted"/>
<comment type="subunit">
    <text evidence="2">Homotrimer.</text>
</comment>
<keyword evidence="8" id="KW-0626">Porin</keyword>
<evidence type="ECO:0000256" key="10">
    <source>
        <dbReference type="ARBA" id="ARBA00023237"/>
    </source>
</evidence>
<name>A0ABV7LZT9_9GAMM</name>
<keyword evidence="5" id="KW-0812">Transmembrane</keyword>
<comment type="subcellular location">
    <subcellularLocation>
        <location evidence="1">Cell outer membrane</location>
        <topology evidence="1">Multi-pass membrane protein</topology>
    </subcellularLocation>
</comment>
<evidence type="ECO:0000256" key="11">
    <source>
        <dbReference type="SAM" id="MobiDB-lite"/>
    </source>
</evidence>
<evidence type="ECO:0000256" key="3">
    <source>
        <dbReference type="ARBA" id="ARBA00022448"/>
    </source>
</evidence>
<organism evidence="14 15">
    <name type="scientific">Modicisalibacter luteus</name>
    <dbReference type="NCBI Taxonomy" id="453962"/>
    <lineage>
        <taxon>Bacteria</taxon>
        <taxon>Pseudomonadati</taxon>
        <taxon>Pseudomonadota</taxon>
        <taxon>Gammaproteobacteria</taxon>
        <taxon>Oceanospirillales</taxon>
        <taxon>Halomonadaceae</taxon>
        <taxon>Modicisalibacter</taxon>
    </lineage>
</organism>
<dbReference type="InterPro" id="IPR050298">
    <property type="entry name" value="Gram-neg_bact_OMP"/>
</dbReference>
<dbReference type="RefSeq" id="WP_019017199.1">
    <property type="nucleotide sequence ID" value="NZ_BMXD01000003.1"/>
</dbReference>
<evidence type="ECO:0000256" key="5">
    <source>
        <dbReference type="ARBA" id="ARBA00022692"/>
    </source>
</evidence>
<evidence type="ECO:0000256" key="2">
    <source>
        <dbReference type="ARBA" id="ARBA00011233"/>
    </source>
</evidence>
<keyword evidence="15" id="KW-1185">Reference proteome</keyword>
<dbReference type="CDD" id="cd00342">
    <property type="entry name" value="gram_neg_porins"/>
    <property type="match status" value="1"/>
</dbReference>
<keyword evidence="4" id="KW-1134">Transmembrane beta strand</keyword>
<evidence type="ECO:0000256" key="12">
    <source>
        <dbReference type="SAM" id="SignalP"/>
    </source>
</evidence>
<evidence type="ECO:0000256" key="1">
    <source>
        <dbReference type="ARBA" id="ARBA00004571"/>
    </source>
</evidence>
<evidence type="ECO:0000313" key="14">
    <source>
        <dbReference type="EMBL" id="MFC3291755.1"/>
    </source>
</evidence>
<keyword evidence="10" id="KW-0998">Cell outer membrane</keyword>
<dbReference type="PRINTS" id="PR00184">
    <property type="entry name" value="NEISSPPORIN"/>
</dbReference>
<evidence type="ECO:0000256" key="9">
    <source>
        <dbReference type="ARBA" id="ARBA00023136"/>
    </source>
</evidence>
<feature type="chain" id="PRO_5047027780" evidence="12">
    <location>
        <begin position="23"/>
        <end position="400"/>
    </location>
</feature>
<feature type="region of interest" description="Disordered" evidence="11">
    <location>
        <begin position="146"/>
        <end position="167"/>
    </location>
</feature>
<protein>
    <submittedName>
        <fullName evidence="14">Porin</fullName>
    </submittedName>
</protein>
<keyword evidence="9" id="KW-0472">Membrane</keyword>
<dbReference type="InterPro" id="IPR033900">
    <property type="entry name" value="Gram_neg_porin_domain"/>
</dbReference>
<dbReference type="PANTHER" id="PTHR34501:SF9">
    <property type="entry name" value="MAJOR OUTER MEMBRANE PROTEIN P.IA"/>
    <property type="match status" value="1"/>
</dbReference>
<evidence type="ECO:0000256" key="4">
    <source>
        <dbReference type="ARBA" id="ARBA00022452"/>
    </source>
</evidence>
<accession>A0ABV7LZT9</accession>
<reference evidence="15" key="1">
    <citation type="journal article" date="2019" name="Int. J. Syst. Evol. Microbiol.">
        <title>The Global Catalogue of Microorganisms (GCM) 10K type strain sequencing project: providing services to taxonomists for standard genome sequencing and annotation.</title>
        <authorList>
            <consortium name="The Broad Institute Genomics Platform"/>
            <consortium name="The Broad Institute Genome Sequencing Center for Infectious Disease"/>
            <person name="Wu L."/>
            <person name="Ma J."/>
        </authorList>
    </citation>
    <scope>NUCLEOTIDE SEQUENCE [LARGE SCALE GENOMIC DNA]</scope>
    <source>
        <strain evidence="15">KCTC 12847</strain>
    </source>
</reference>
<evidence type="ECO:0000256" key="7">
    <source>
        <dbReference type="ARBA" id="ARBA00023065"/>
    </source>
</evidence>
<gene>
    <name evidence="14" type="ORF">ACFOEI_06705</name>
</gene>
<dbReference type="Gene3D" id="2.40.160.10">
    <property type="entry name" value="Porin"/>
    <property type="match status" value="1"/>
</dbReference>
<sequence length="400" mass="42438">MKKTLLATAIAGALGASAAAQAATVYNQDGTQLDIYGDLNYAYKSVEEATYNANGDFTGVSAQDGIDDNGSTLGFTGQHVINAGVTAYFDMQFDVDGLDEESFSGMDVDQAFIGAKGSFGDVRLGSWDDLIDDWVQDPITNNETFDLTDGNGLYGGDDGANTQENNDREGDKIQYLSPSFNGLQFAVGAQYKGDAEGGYEEGSGDSFGENIDNSGNAAFYGGVKYEVGAFSVAAVYDNLANYDGEVTGSTYQPVDLNNDGDFNDAGESGTDDFEAGDTYGVTFQYTIDALRLAAKYERYESGDTTYLADENRYALGARYGYGFGDVYGAYQYVDVGGSDLADTIGANNATIGDNDDSRNEIVLGATYNITSSLYTFAEAAWYDRESDAGDGVAVGAVYAF</sequence>
<keyword evidence="6 12" id="KW-0732">Signal</keyword>
<evidence type="ECO:0000256" key="6">
    <source>
        <dbReference type="ARBA" id="ARBA00022729"/>
    </source>
</evidence>